<gene>
    <name evidence="1" type="ORF">SAMN05518863_103336</name>
</gene>
<dbReference type="Pfam" id="PF12101">
    <property type="entry name" value="DUF3577"/>
    <property type="match status" value="1"/>
</dbReference>
<proteinExistence type="predicted"/>
<reference evidence="1 2" key="1">
    <citation type="submission" date="2016-10" db="EMBL/GenBank/DDBJ databases">
        <authorList>
            <person name="Varghese N."/>
            <person name="Submissions S."/>
        </authorList>
    </citation>
    <scope>NUCLEOTIDE SEQUENCE [LARGE SCALE GENOMIC DNA]</scope>
    <source>
        <strain evidence="1 2">YR512</strain>
    </source>
</reference>
<sequence length="163" mass="17837">MTATTTNNAANNTNTTSTKAEYFNLNIKGLGYLSNIRRIETLTGSFLSVVINALSGPTDNPTYVRFDATVAGKEATDLISRCQKAVDEDQKVLLGFTLSNLTSDIFTLNKGDHAGEQRVSLKARLIKVDWIKIGQAMVYKAEKSEAPIPTQTGTKQHYAENSF</sequence>
<dbReference type="Proteomes" id="UP000198841">
    <property type="component" value="Unassembled WGS sequence"/>
</dbReference>
<organism evidence="1 2">
    <name type="scientific">Candidatus Pantoea symbiotica</name>
    <dbReference type="NCBI Taxonomy" id="1884370"/>
    <lineage>
        <taxon>Bacteria</taxon>
        <taxon>Pseudomonadati</taxon>
        <taxon>Pseudomonadota</taxon>
        <taxon>Gammaproteobacteria</taxon>
        <taxon>Enterobacterales</taxon>
        <taxon>Erwiniaceae</taxon>
        <taxon>Pantoea</taxon>
    </lineage>
</organism>
<dbReference type="InterPro" id="IPR021960">
    <property type="entry name" value="DUF3577"/>
</dbReference>
<dbReference type="EMBL" id="FOSD01000003">
    <property type="protein sequence ID" value="SFJ92464.1"/>
    <property type="molecule type" value="Genomic_DNA"/>
</dbReference>
<keyword evidence="2" id="KW-1185">Reference proteome</keyword>
<evidence type="ECO:0000313" key="1">
    <source>
        <dbReference type="EMBL" id="SFJ92464.1"/>
    </source>
</evidence>
<accession>A0A1I3VAH6</accession>
<name>A0A1I3VAH6_9GAMM</name>
<dbReference type="NCBIfam" id="NF040584">
    <property type="entry name" value="STY4534_fam"/>
    <property type="match status" value="1"/>
</dbReference>
<evidence type="ECO:0008006" key="3">
    <source>
        <dbReference type="Google" id="ProtNLM"/>
    </source>
</evidence>
<evidence type="ECO:0000313" key="2">
    <source>
        <dbReference type="Proteomes" id="UP000198841"/>
    </source>
</evidence>
<protein>
    <recommendedName>
        <fullName evidence="3">DUF3577 domain-containing protein</fullName>
    </recommendedName>
</protein>
<dbReference type="RefSeq" id="WP_091003627.1">
    <property type="nucleotide sequence ID" value="NZ_FOSD01000003.1"/>
</dbReference>
<comment type="caution">
    <text evidence="1">The sequence shown here is derived from an EMBL/GenBank/DDBJ whole genome shotgun (WGS) entry which is preliminary data.</text>
</comment>